<evidence type="ECO:0000313" key="2">
    <source>
        <dbReference type="EMBL" id="PBK91401.1"/>
    </source>
</evidence>
<proteinExistence type="predicted"/>
<dbReference type="EMBL" id="KZ293661">
    <property type="protein sequence ID" value="PBK91401.1"/>
    <property type="molecule type" value="Genomic_DNA"/>
</dbReference>
<name>A0A2H3D829_ARMGA</name>
<sequence>METENLLAIYARANSGNKSVITLPTVFAAALTFPLSLSYTNGSTFTNLSGCHLSSSSLMISFLLLSFALGLAGSNRNLRTFSDVRSPSAETVSKHGHGKLENVGWSVGVRLPDFRTAHFDSYRPYITADGDSPRV</sequence>
<accession>A0A2H3D829</accession>
<dbReference type="InParanoid" id="A0A2H3D829"/>
<keyword evidence="1" id="KW-1133">Transmembrane helix</keyword>
<evidence type="ECO:0000313" key="3">
    <source>
        <dbReference type="Proteomes" id="UP000217790"/>
    </source>
</evidence>
<evidence type="ECO:0000256" key="1">
    <source>
        <dbReference type="SAM" id="Phobius"/>
    </source>
</evidence>
<keyword evidence="1" id="KW-0472">Membrane</keyword>
<organism evidence="2 3">
    <name type="scientific">Armillaria gallica</name>
    <name type="common">Bulbous honey fungus</name>
    <name type="synonym">Armillaria bulbosa</name>
    <dbReference type="NCBI Taxonomy" id="47427"/>
    <lineage>
        <taxon>Eukaryota</taxon>
        <taxon>Fungi</taxon>
        <taxon>Dikarya</taxon>
        <taxon>Basidiomycota</taxon>
        <taxon>Agaricomycotina</taxon>
        <taxon>Agaricomycetes</taxon>
        <taxon>Agaricomycetidae</taxon>
        <taxon>Agaricales</taxon>
        <taxon>Marasmiineae</taxon>
        <taxon>Physalacriaceae</taxon>
        <taxon>Armillaria</taxon>
    </lineage>
</organism>
<protein>
    <submittedName>
        <fullName evidence="2">Uncharacterized protein</fullName>
    </submittedName>
</protein>
<feature type="transmembrane region" description="Helical" evidence="1">
    <location>
        <begin position="20"/>
        <end position="40"/>
    </location>
</feature>
<gene>
    <name evidence="2" type="ORF">ARMGADRAFT_200296</name>
</gene>
<keyword evidence="1" id="KW-0812">Transmembrane</keyword>
<dbReference type="Proteomes" id="UP000217790">
    <property type="component" value="Unassembled WGS sequence"/>
</dbReference>
<feature type="transmembrane region" description="Helical" evidence="1">
    <location>
        <begin position="52"/>
        <end position="72"/>
    </location>
</feature>
<reference evidence="3" key="1">
    <citation type="journal article" date="2017" name="Nat. Ecol. Evol.">
        <title>Genome expansion and lineage-specific genetic innovations in the forest pathogenic fungi Armillaria.</title>
        <authorList>
            <person name="Sipos G."/>
            <person name="Prasanna A.N."/>
            <person name="Walter M.C."/>
            <person name="O'Connor E."/>
            <person name="Balint B."/>
            <person name="Krizsan K."/>
            <person name="Kiss B."/>
            <person name="Hess J."/>
            <person name="Varga T."/>
            <person name="Slot J."/>
            <person name="Riley R."/>
            <person name="Boka B."/>
            <person name="Rigling D."/>
            <person name="Barry K."/>
            <person name="Lee J."/>
            <person name="Mihaltcheva S."/>
            <person name="LaButti K."/>
            <person name="Lipzen A."/>
            <person name="Waldron R."/>
            <person name="Moloney N.M."/>
            <person name="Sperisen C."/>
            <person name="Kredics L."/>
            <person name="Vagvoelgyi C."/>
            <person name="Patrignani A."/>
            <person name="Fitzpatrick D."/>
            <person name="Nagy I."/>
            <person name="Doyle S."/>
            <person name="Anderson J.B."/>
            <person name="Grigoriev I.V."/>
            <person name="Gueldener U."/>
            <person name="Muensterkoetter M."/>
            <person name="Nagy L.G."/>
        </authorList>
    </citation>
    <scope>NUCLEOTIDE SEQUENCE [LARGE SCALE GENOMIC DNA]</scope>
    <source>
        <strain evidence="3">Ar21-2</strain>
    </source>
</reference>
<keyword evidence="3" id="KW-1185">Reference proteome</keyword>
<dbReference type="AlphaFoldDB" id="A0A2H3D829"/>